<dbReference type="RefSeq" id="WP_067595311.1">
    <property type="nucleotide sequence ID" value="NZ_JABMCZ010000003.1"/>
</dbReference>
<dbReference type="STRING" id="455432.AWN90_42090"/>
<keyword evidence="2" id="KW-1185">Reference proteome</keyword>
<protein>
    <submittedName>
        <fullName evidence="1">Uncharacterized protein</fullName>
    </submittedName>
</protein>
<comment type="caution">
    <text evidence="1">The sequence shown here is derived from an EMBL/GenBank/DDBJ whole genome shotgun (WGS) entry which is preliminary data.</text>
</comment>
<dbReference type="OrthoDB" id="9949339at2"/>
<dbReference type="Proteomes" id="UP000076512">
    <property type="component" value="Unassembled WGS sequence"/>
</dbReference>
<dbReference type="AlphaFoldDB" id="A0A164K759"/>
<evidence type="ECO:0000313" key="2">
    <source>
        <dbReference type="Proteomes" id="UP000076512"/>
    </source>
</evidence>
<organism evidence="1 2">
    <name type="scientific">Nocardia terpenica</name>
    <dbReference type="NCBI Taxonomy" id="455432"/>
    <lineage>
        <taxon>Bacteria</taxon>
        <taxon>Bacillati</taxon>
        <taxon>Actinomycetota</taxon>
        <taxon>Actinomycetes</taxon>
        <taxon>Mycobacteriales</taxon>
        <taxon>Nocardiaceae</taxon>
        <taxon>Nocardia</taxon>
    </lineage>
</organism>
<gene>
    <name evidence="1" type="ORF">AWN90_42090</name>
</gene>
<reference evidence="1 2" key="1">
    <citation type="submission" date="2016-04" db="EMBL/GenBank/DDBJ databases">
        <authorList>
            <person name="Evans L.H."/>
            <person name="Alamgir A."/>
            <person name="Owens N."/>
            <person name="Weber N.D."/>
            <person name="Virtaneva K."/>
            <person name="Barbian K."/>
            <person name="Babar A."/>
            <person name="Rosenke K."/>
        </authorList>
    </citation>
    <scope>NUCLEOTIDE SEQUENCE [LARGE SCALE GENOMIC DNA]</scope>
    <source>
        <strain evidence="1 2">IFM 0406</strain>
    </source>
</reference>
<proteinExistence type="predicted"/>
<dbReference type="EMBL" id="LWGR01000013">
    <property type="protein sequence ID" value="KZM71106.1"/>
    <property type="molecule type" value="Genomic_DNA"/>
</dbReference>
<evidence type="ECO:0000313" key="1">
    <source>
        <dbReference type="EMBL" id="KZM71106.1"/>
    </source>
</evidence>
<accession>A0A164K759</accession>
<sequence length="63" mass="7118">MKSAHLNYDHIGMTLVTGAGSKRKRGTLLDIEYMNSYIVATVRYTHGPLRVVLPNDTDIDIER</sequence>
<name>A0A164K759_9NOCA</name>